<organism evidence="2 3">
    <name type="scientific">Portunus trituberculatus</name>
    <name type="common">Swimming crab</name>
    <name type="synonym">Neptunus trituberculatus</name>
    <dbReference type="NCBI Taxonomy" id="210409"/>
    <lineage>
        <taxon>Eukaryota</taxon>
        <taxon>Metazoa</taxon>
        <taxon>Ecdysozoa</taxon>
        <taxon>Arthropoda</taxon>
        <taxon>Crustacea</taxon>
        <taxon>Multicrustacea</taxon>
        <taxon>Malacostraca</taxon>
        <taxon>Eumalacostraca</taxon>
        <taxon>Eucarida</taxon>
        <taxon>Decapoda</taxon>
        <taxon>Pleocyemata</taxon>
        <taxon>Brachyura</taxon>
        <taxon>Eubrachyura</taxon>
        <taxon>Portunoidea</taxon>
        <taxon>Portunidae</taxon>
        <taxon>Portuninae</taxon>
        <taxon>Portunus</taxon>
    </lineage>
</organism>
<accession>A0A5B7HTS8</accession>
<gene>
    <name evidence="2" type="ORF">E2C01_066412</name>
</gene>
<evidence type="ECO:0000313" key="3">
    <source>
        <dbReference type="Proteomes" id="UP000324222"/>
    </source>
</evidence>
<name>A0A5B7HTS8_PORTR</name>
<evidence type="ECO:0000256" key="1">
    <source>
        <dbReference type="SAM" id="MobiDB-lite"/>
    </source>
</evidence>
<sequence>MNNNAAASHYGRLVLPSSQSLHSGREEERSPRQAGLRPPHLRGNFRFIFLNNFQTAPTRCDRWAKCFWSMCGVQ</sequence>
<feature type="region of interest" description="Disordered" evidence="1">
    <location>
        <begin position="1"/>
        <end position="40"/>
    </location>
</feature>
<dbReference type="EMBL" id="VSRR010034182">
    <property type="protein sequence ID" value="MPC72118.1"/>
    <property type="molecule type" value="Genomic_DNA"/>
</dbReference>
<evidence type="ECO:0000313" key="2">
    <source>
        <dbReference type="EMBL" id="MPC72118.1"/>
    </source>
</evidence>
<proteinExistence type="predicted"/>
<dbReference type="Proteomes" id="UP000324222">
    <property type="component" value="Unassembled WGS sequence"/>
</dbReference>
<comment type="caution">
    <text evidence="2">The sequence shown here is derived from an EMBL/GenBank/DDBJ whole genome shotgun (WGS) entry which is preliminary data.</text>
</comment>
<protein>
    <submittedName>
        <fullName evidence="2">Uncharacterized protein</fullName>
    </submittedName>
</protein>
<keyword evidence="3" id="KW-1185">Reference proteome</keyword>
<reference evidence="2 3" key="1">
    <citation type="submission" date="2019-05" db="EMBL/GenBank/DDBJ databases">
        <title>Another draft genome of Portunus trituberculatus and its Hox gene families provides insights of decapod evolution.</title>
        <authorList>
            <person name="Jeong J.-H."/>
            <person name="Song I."/>
            <person name="Kim S."/>
            <person name="Choi T."/>
            <person name="Kim D."/>
            <person name="Ryu S."/>
            <person name="Kim W."/>
        </authorList>
    </citation>
    <scope>NUCLEOTIDE SEQUENCE [LARGE SCALE GENOMIC DNA]</scope>
    <source>
        <tissue evidence="2">Muscle</tissue>
    </source>
</reference>
<dbReference type="AlphaFoldDB" id="A0A5B7HTS8"/>